<dbReference type="SMART" id="SM00387">
    <property type="entry name" value="HATPase_c"/>
    <property type="match status" value="1"/>
</dbReference>
<feature type="domain" description="Histidine kinase" evidence="9">
    <location>
        <begin position="224"/>
        <end position="433"/>
    </location>
</feature>
<evidence type="ECO:0000256" key="4">
    <source>
        <dbReference type="ARBA" id="ARBA00022679"/>
    </source>
</evidence>
<keyword evidence="5" id="KW-0547">Nucleotide-binding</keyword>
<keyword evidence="3" id="KW-0597">Phosphoprotein</keyword>
<dbReference type="STRING" id="1643428.GCA_001442855_01682"/>
<dbReference type="PANTHER" id="PTHR43065">
    <property type="entry name" value="SENSOR HISTIDINE KINASE"/>
    <property type="match status" value="1"/>
</dbReference>
<reference evidence="11" key="1">
    <citation type="submission" date="2015-11" db="EMBL/GenBank/DDBJ databases">
        <authorList>
            <person name="Varghese N."/>
        </authorList>
    </citation>
    <scope>NUCLEOTIDE SEQUENCE [LARGE SCALE GENOMIC DNA]</scope>
</reference>
<dbReference type="EC" id="2.7.13.3" evidence="2"/>
<accession>A0A0S4N9G5</accession>
<dbReference type="EMBL" id="FAOO01000012">
    <property type="protein sequence ID" value="CUU07171.1"/>
    <property type="molecule type" value="Genomic_DNA"/>
</dbReference>
<dbReference type="PRINTS" id="PR00344">
    <property type="entry name" value="BCTRLSENSOR"/>
</dbReference>
<dbReference type="Gene3D" id="1.10.287.130">
    <property type="match status" value="1"/>
</dbReference>
<dbReference type="Pfam" id="PF02518">
    <property type="entry name" value="HATPase_c"/>
    <property type="match status" value="1"/>
</dbReference>
<dbReference type="OrthoDB" id="9765274at2"/>
<evidence type="ECO:0000256" key="7">
    <source>
        <dbReference type="ARBA" id="ARBA00022840"/>
    </source>
</evidence>
<dbReference type="SUPFAM" id="SSF55874">
    <property type="entry name" value="ATPase domain of HSP90 chaperone/DNA topoisomerase II/histidine kinase"/>
    <property type="match status" value="1"/>
</dbReference>
<dbReference type="SUPFAM" id="SSF55781">
    <property type="entry name" value="GAF domain-like"/>
    <property type="match status" value="1"/>
</dbReference>
<dbReference type="GO" id="GO:0000155">
    <property type="term" value="F:phosphorelay sensor kinase activity"/>
    <property type="evidence" value="ECO:0007669"/>
    <property type="project" value="InterPro"/>
</dbReference>
<keyword evidence="6" id="KW-0418">Kinase</keyword>
<organism evidence="10 11">
    <name type="scientific">Candidatus Thermokryptus mobilis</name>
    <dbReference type="NCBI Taxonomy" id="1643428"/>
    <lineage>
        <taxon>Bacteria</taxon>
        <taxon>Pseudomonadati</taxon>
        <taxon>Candidatus Kryptoniota</taxon>
        <taxon>Candidatus Thermokryptus</taxon>
    </lineage>
</organism>
<dbReference type="InterPro" id="IPR003018">
    <property type="entry name" value="GAF"/>
</dbReference>
<gene>
    <name evidence="10" type="ORF">JGI1_01718</name>
</gene>
<dbReference type="InterPro" id="IPR005467">
    <property type="entry name" value="His_kinase_dom"/>
</dbReference>
<dbReference type="Proteomes" id="UP000320623">
    <property type="component" value="Unassembled WGS sequence"/>
</dbReference>
<evidence type="ECO:0000256" key="3">
    <source>
        <dbReference type="ARBA" id="ARBA00022553"/>
    </source>
</evidence>
<dbReference type="Pfam" id="PF13185">
    <property type="entry name" value="GAF_2"/>
    <property type="match status" value="1"/>
</dbReference>
<keyword evidence="11" id="KW-1185">Reference proteome</keyword>
<dbReference type="Gene3D" id="3.30.565.10">
    <property type="entry name" value="Histidine kinase-like ATPase, C-terminal domain"/>
    <property type="match status" value="1"/>
</dbReference>
<name>A0A0S4N9G5_9BACT</name>
<keyword evidence="8" id="KW-0902">Two-component regulatory system</keyword>
<dbReference type="PROSITE" id="PS50109">
    <property type="entry name" value="HIS_KIN"/>
    <property type="match status" value="1"/>
</dbReference>
<dbReference type="InterPro" id="IPR004358">
    <property type="entry name" value="Sig_transdc_His_kin-like_C"/>
</dbReference>
<evidence type="ECO:0000256" key="5">
    <source>
        <dbReference type="ARBA" id="ARBA00022741"/>
    </source>
</evidence>
<dbReference type="AlphaFoldDB" id="A0A0S4N9G5"/>
<evidence type="ECO:0000256" key="2">
    <source>
        <dbReference type="ARBA" id="ARBA00012438"/>
    </source>
</evidence>
<evidence type="ECO:0000313" key="10">
    <source>
        <dbReference type="EMBL" id="CUU07171.1"/>
    </source>
</evidence>
<comment type="catalytic activity">
    <reaction evidence="1">
        <text>ATP + protein L-histidine = ADP + protein N-phospho-L-histidine.</text>
        <dbReference type="EC" id="2.7.13.3"/>
    </reaction>
</comment>
<protein>
    <recommendedName>
        <fullName evidence="2">histidine kinase</fullName>
        <ecNumber evidence="2">2.7.13.3</ecNumber>
    </recommendedName>
</protein>
<dbReference type="PANTHER" id="PTHR43065:SF10">
    <property type="entry name" value="PEROXIDE STRESS-ACTIVATED HISTIDINE KINASE MAK3"/>
    <property type="match status" value="1"/>
</dbReference>
<dbReference type="InterPro" id="IPR003594">
    <property type="entry name" value="HATPase_dom"/>
</dbReference>
<evidence type="ECO:0000256" key="8">
    <source>
        <dbReference type="ARBA" id="ARBA00023012"/>
    </source>
</evidence>
<dbReference type="InterPro" id="IPR036097">
    <property type="entry name" value="HisK_dim/P_sf"/>
</dbReference>
<dbReference type="SMART" id="SM00065">
    <property type="entry name" value="GAF"/>
    <property type="match status" value="1"/>
</dbReference>
<keyword evidence="7" id="KW-0067">ATP-binding</keyword>
<proteinExistence type="predicted"/>
<dbReference type="RefSeq" id="WP_140945450.1">
    <property type="nucleotide sequence ID" value="NZ_FAOO01000012.1"/>
</dbReference>
<evidence type="ECO:0000313" key="11">
    <source>
        <dbReference type="Proteomes" id="UP000320623"/>
    </source>
</evidence>
<dbReference type="SUPFAM" id="SSF47384">
    <property type="entry name" value="Homodimeric domain of signal transducing histidine kinase"/>
    <property type="match status" value="1"/>
</dbReference>
<dbReference type="InterPro" id="IPR029016">
    <property type="entry name" value="GAF-like_dom_sf"/>
</dbReference>
<sequence>MPFDGADIFEEVRRKISDVKKKIEELEGEKHRNLEIIFNVVKAINSSLILEEVLKIVLDNLISLSKADKGCLFLVNGGESLRCALARNSKGETIDENEISYSKTIVNDVYLSGEPIVIEDVLNYSEFSKKESIVALNLKTIICVPLSIDSEIIGVVYVDSSRVSQINKNEILQLFEILAGHAAIAIRNAKLYEKLSKAYADLQSANEAMIKAERMATRGALASEIAHELSNYLTIISINAKLISRELAKFSIDEKLNNSVNSLLSGINKMKYFIRGLLDSAEMKPNKKLTDINSVIVETIQFIQPLSRYSNVKFVEELDPELPFVNVDPFQLQQLLINLYKNAADARSDATIITRTYFDREFNQVQIRVADNGPGIPAEVREKLFSINLTTKPEGHGYGLMICKKIIENHNGKIELISEVGMGTEFIISIPVE</sequence>
<keyword evidence="4" id="KW-0808">Transferase</keyword>
<evidence type="ECO:0000256" key="1">
    <source>
        <dbReference type="ARBA" id="ARBA00000085"/>
    </source>
</evidence>
<dbReference type="Gene3D" id="3.30.450.40">
    <property type="match status" value="1"/>
</dbReference>
<evidence type="ECO:0000256" key="6">
    <source>
        <dbReference type="ARBA" id="ARBA00022777"/>
    </source>
</evidence>
<dbReference type="GO" id="GO:0005524">
    <property type="term" value="F:ATP binding"/>
    <property type="evidence" value="ECO:0007669"/>
    <property type="project" value="UniProtKB-KW"/>
</dbReference>
<dbReference type="InterPro" id="IPR036890">
    <property type="entry name" value="HATPase_C_sf"/>
</dbReference>
<evidence type="ECO:0000259" key="9">
    <source>
        <dbReference type="PROSITE" id="PS50109"/>
    </source>
</evidence>